<geneLocation type="plasmid" evidence="4">
    <name>pVPE61b</name>
</geneLocation>
<organism evidence="4">
    <name type="scientific">Vibrio parahaemolyticus</name>
    <dbReference type="NCBI Taxonomy" id="670"/>
    <lineage>
        <taxon>Bacteria</taxon>
        <taxon>Pseudomonadati</taxon>
        <taxon>Pseudomonadota</taxon>
        <taxon>Gammaproteobacteria</taxon>
        <taxon>Vibrionales</taxon>
        <taxon>Vibrionaceae</taxon>
        <taxon>Vibrio</taxon>
    </lineage>
</organism>
<keyword evidence="4" id="KW-0614">Plasmid</keyword>
<evidence type="ECO:0000313" key="5">
    <source>
        <dbReference type="EMBL" id="NMU24525.1"/>
    </source>
</evidence>
<dbReference type="InterPro" id="IPR002104">
    <property type="entry name" value="Integrase_catalytic"/>
</dbReference>
<reference evidence="5 6" key="2">
    <citation type="submission" date="2020-04" db="EMBL/GenBank/DDBJ databases">
        <title>Whole-genome sequencing of Vibrio spp. from China reveals different genetic environments of blaCTX-M-14 among diverse lineages.</title>
        <authorList>
            <person name="Zheng Z."/>
            <person name="Ye L."/>
            <person name="Chen S."/>
        </authorList>
    </citation>
    <scope>NUCLEOTIDE SEQUENCE [LARGE SCALE GENOMIC DNA]</scope>
    <source>
        <strain evidence="5 6">Vb0574</strain>
    </source>
</reference>
<name>A0A1Y1BA33_VIBPH</name>
<dbReference type="GO" id="GO:0015074">
    <property type="term" value="P:DNA integration"/>
    <property type="evidence" value="ECO:0007669"/>
    <property type="project" value="InterPro"/>
</dbReference>
<dbReference type="SUPFAM" id="SSF56349">
    <property type="entry name" value="DNA breaking-rejoining enzymes"/>
    <property type="match status" value="1"/>
</dbReference>
<reference evidence="4" key="1">
    <citation type="journal article" date="2017" name="Infect. Genet. Evol.">
        <title>Plasmid dynamics in Vibrio parahaemolyticus strains related to shrimp Acute Hepatopancreatic Necrosis Syndrome (AHPNS).</title>
        <authorList>
            <person name="Theethakaew C."/>
            <person name="Nakamura S."/>
            <person name="Motooka D."/>
            <person name="Matsuda S."/>
            <person name="Kodama T."/>
            <person name="Chonsin K."/>
            <person name="Suthienkul O."/>
            <person name="Iida T."/>
        </authorList>
    </citation>
    <scope>NUCLEOTIDE SEQUENCE</scope>
    <source>
        <strain evidence="4">VPE61</strain>
        <plasmid evidence="3">pVP2HP</plasmid>
        <plasmid evidence="4">pVPE61b</plasmid>
    </source>
</reference>
<gene>
    <name evidence="5" type="ORF">HKB21_02675</name>
</gene>
<dbReference type="InterPro" id="IPR013762">
    <property type="entry name" value="Integrase-like_cat_sf"/>
</dbReference>
<dbReference type="GO" id="GO:0003677">
    <property type="term" value="F:DNA binding"/>
    <property type="evidence" value="ECO:0007669"/>
    <property type="project" value="InterPro"/>
</dbReference>
<keyword evidence="1" id="KW-0233">DNA recombination</keyword>
<evidence type="ECO:0000259" key="2">
    <source>
        <dbReference type="PROSITE" id="PS51898"/>
    </source>
</evidence>
<feature type="domain" description="Tyr recombinase" evidence="2">
    <location>
        <begin position="2"/>
        <end position="207"/>
    </location>
</feature>
<dbReference type="EMBL" id="AP014859">
    <property type="protein sequence ID" value="BAX56737.1"/>
    <property type="molecule type" value="Genomic_DNA"/>
</dbReference>
<dbReference type="RefSeq" id="WP_031501824.1">
    <property type="nucleotide sequence ID" value="NZ_AP014859.1"/>
</dbReference>
<evidence type="ECO:0000313" key="6">
    <source>
        <dbReference type="Proteomes" id="UP000555836"/>
    </source>
</evidence>
<dbReference type="Pfam" id="PF00589">
    <property type="entry name" value="Phage_integrase"/>
    <property type="match status" value="1"/>
</dbReference>
<dbReference type="EMBL" id="AP014861">
    <property type="protein sequence ID" value="BAX56994.1"/>
    <property type="molecule type" value="Genomic_DNA"/>
</dbReference>
<proteinExistence type="predicted"/>
<protein>
    <submittedName>
        <fullName evidence="3 5">Integrase</fullName>
    </submittedName>
</protein>
<geneLocation type="plasmid" evidence="3">
    <name>pVP2HP</name>
</geneLocation>
<dbReference type="Proteomes" id="UP000555836">
    <property type="component" value="Unassembled WGS sequence"/>
</dbReference>
<dbReference type="GO" id="GO:0006310">
    <property type="term" value="P:DNA recombination"/>
    <property type="evidence" value="ECO:0007669"/>
    <property type="project" value="UniProtKB-KW"/>
</dbReference>
<dbReference type="CDD" id="cd00397">
    <property type="entry name" value="DNA_BRE_C"/>
    <property type="match status" value="1"/>
</dbReference>
<sequence>MGLPTLIEDEDKTWIFKVITQTPEPELNACLMGFFLGSGMTTLEICRIQVRDILKKNGQLTKCFAVKGDVKRDFYLSNIKLQNLIKNYIEKRKKDGDHPDLYNGFDADAPFFKRSNGNHFKIKRRNTEKGNTTYHCNALNNHIKRLLADSGIEQPSILSGRRTFAVRLKRQGVDTPTIHLMLGNKTLETTLRLIETDTVSMLAIADMAF</sequence>
<evidence type="ECO:0000313" key="3">
    <source>
        <dbReference type="EMBL" id="BAX56737.1"/>
    </source>
</evidence>
<dbReference type="EMBL" id="JABCLD010000333">
    <property type="protein sequence ID" value="NMU24525.1"/>
    <property type="molecule type" value="Genomic_DNA"/>
</dbReference>
<accession>A0A1Y1BA33</accession>
<dbReference type="Gene3D" id="1.10.443.10">
    <property type="entry name" value="Intergrase catalytic core"/>
    <property type="match status" value="1"/>
</dbReference>
<evidence type="ECO:0000256" key="1">
    <source>
        <dbReference type="ARBA" id="ARBA00023172"/>
    </source>
</evidence>
<evidence type="ECO:0000313" key="4">
    <source>
        <dbReference type="EMBL" id="BAX56994.1"/>
    </source>
</evidence>
<dbReference type="AlphaFoldDB" id="A0A1Y1BA33"/>
<dbReference type="InterPro" id="IPR011010">
    <property type="entry name" value="DNA_brk_join_enz"/>
</dbReference>
<dbReference type="PROSITE" id="PS51898">
    <property type="entry name" value="TYR_RECOMBINASE"/>
    <property type="match status" value="1"/>
</dbReference>